<accession>A0A0D8XB21</accession>
<dbReference type="InterPro" id="IPR000047">
    <property type="entry name" value="HTH_motif"/>
</dbReference>
<evidence type="ECO:0000256" key="3">
    <source>
        <dbReference type="ARBA" id="ARBA00023155"/>
    </source>
</evidence>
<evidence type="ECO:0000256" key="4">
    <source>
        <dbReference type="ARBA" id="ARBA00023242"/>
    </source>
</evidence>
<feature type="domain" description="Homeobox" evidence="8">
    <location>
        <begin position="99"/>
        <end position="159"/>
    </location>
</feature>
<dbReference type="PRINTS" id="PR00024">
    <property type="entry name" value="HOMEOBOX"/>
</dbReference>
<dbReference type="InterPro" id="IPR050848">
    <property type="entry name" value="Homeobox_TF"/>
</dbReference>
<protein>
    <submittedName>
        <fullName evidence="9">Homeobox domain protein</fullName>
    </submittedName>
</protein>
<feature type="region of interest" description="Disordered" evidence="7">
    <location>
        <begin position="151"/>
        <end position="205"/>
    </location>
</feature>
<reference evidence="9 10" key="1">
    <citation type="submission" date="2013-11" db="EMBL/GenBank/DDBJ databases">
        <title>Draft genome of the bovine lungworm Dictyocaulus viviparus.</title>
        <authorList>
            <person name="Mitreva M."/>
        </authorList>
    </citation>
    <scope>NUCLEOTIDE SEQUENCE [LARGE SCALE GENOMIC DNA]</scope>
    <source>
        <strain evidence="9 10">HannoverDv2000</strain>
    </source>
</reference>
<dbReference type="GO" id="GO:0000981">
    <property type="term" value="F:DNA-binding transcription factor activity, RNA polymerase II-specific"/>
    <property type="evidence" value="ECO:0007669"/>
    <property type="project" value="InterPro"/>
</dbReference>
<keyword evidence="2 5" id="KW-0238">DNA-binding</keyword>
<name>A0A0D8XB21_DICVI</name>
<dbReference type="Pfam" id="PF00046">
    <property type="entry name" value="Homeodomain"/>
    <property type="match status" value="1"/>
</dbReference>
<feature type="DNA-binding region" description="Homeobox" evidence="5">
    <location>
        <begin position="101"/>
        <end position="160"/>
    </location>
</feature>
<evidence type="ECO:0000256" key="7">
    <source>
        <dbReference type="SAM" id="MobiDB-lite"/>
    </source>
</evidence>
<feature type="region of interest" description="Disordered" evidence="7">
    <location>
        <begin position="72"/>
        <end position="106"/>
    </location>
</feature>
<dbReference type="Gene3D" id="1.10.10.60">
    <property type="entry name" value="Homeodomain-like"/>
    <property type="match status" value="1"/>
</dbReference>
<dbReference type="InterPro" id="IPR017970">
    <property type="entry name" value="Homeobox_CS"/>
</dbReference>
<dbReference type="CDD" id="cd00086">
    <property type="entry name" value="homeodomain"/>
    <property type="match status" value="1"/>
</dbReference>
<comment type="subcellular location">
    <subcellularLocation>
        <location evidence="1 5 6">Nucleus</location>
    </subcellularLocation>
</comment>
<dbReference type="PROSITE" id="PS00027">
    <property type="entry name" value="HOMEOBOX_1"/>
    <property type="match status" value="1"/>
</dbReference>
<evidence type="ECO:0000256" key="1">
    <source>
        <dbReference type="ARBA" id="ARBA00004123"/>
    </source>
</evidence>
<evidence type="ECO:0000256" key="2">
    <source>
        <dbReference type="ARBA" id="ARBA00023125"/>
    </source>
</evidence>
<dbReference type="Proteomes" id="UP000053766">
    <property type="component" value="Unassembled WGS sequence"/>
</dbReference>
<dbReference type="PANTHER" id="PTHR24333:SF8">
    <property type="entry name" value="HOMEOBOX PROTEIN CEH-62"/>
    <property type="match status" value="1"/>
</dbReference>
<dbReference type="PROSITE" id="PS50071">
    <property type="entry name" value="HOMEOBOX_2"/>
    <property type="match status" value="1"/>
</dbReference>
<evidence type="ECO:0000256" key="6">
    <source>
        <dbReference type="RuleBase" id="RU000682"/>
    </source>
</evidence>
<dbReference type="InterPro" id="IPR020479">
    <property type="entry name" value="HD_metazoa"/>
</dbReference>
<organism evidence="9 10">
    <name type="scientific">Dictyocaulus viviparus</name>
    <name type="common">Bovine lungworm</name>
    <dbReference type="NCBI Taxonomy" id="29172"/>
    <lineage>
        <taxon>Eukaryota</taxon>
        <taxon>Metazoa</taxon>
        <taxon>Ecdysozoa</taxon>
        <taxon>Nematoda</taxon>
        <taxon>Chromadorea</taxon>
        <taxon>Rhabditida</taxon>
        <taxon>Rhabditina</taxon>
        <taxon>Rhabditomorpha</taxon>
        <taxon>Strongyloidea</taxon>
        <taxon>Metastrongylidae</taxon>
        <taxon>Dictyocaulus</taxon>
    </lineage>
</organism>
<gene>
    <name evidence="9" type="ORF">DICVIV_12216</name>
</gene>
<dbReference type="GO" id="GO:0003677">
    <property type="term" value="F:DNA binding"/>
    <property type="evidence" value="ECO:0007669"/>
    <property type="project" value="UniProtKB-UniRule"/>
</dbReference>
<reference evidence="10" key="2">
    <citation type="journal article" date="2016" name="Sci. Rep.">
        <title>Dictyocaulus viviparus genome, variome and transcriptome elucidate lungworm biology and support future intervention.</title>
        <authorList>
            <person name="McNulty S.N."/>
            <person name="Strube C."/>
            <person name="Rosa B.A."/>
            <person name="Martin J.C."/>
            <person name="Tyagi R."/>
            <person name="Choi Y.J."/>
            <person name="Wang Q."/>
            <person name="Hallsworth Pepin K."/>
            <person name="Zhang X."/>
            <person name="Ozersky P."/>
            <person name="Wilson R.K."/>
            <person name="Sternberg P.W."/>
            <person name="Gasser R.B."/>
            <person name="Mitreva M."/>
        </authorList>
    </citation>
    <scope>NUCLEOTIDE SEQUENCE [LARGE SCALE GENOMIC DNA]</scope>
    <source>
        <strain evidence="10">HannoverDv2000</strain>
    </source>
</reference>
<evidence type="ECO:0000313" key="9">
    <source>
        <dbReference type="EMBL" id="KJH41805.1"/>
    </source>
</evidence>
<sequence length="329" mass="36876">MKATVKTYNYISDQILQDIYIFGPFGSVVVPIGKRARMGGVNEKATKMLSMASVGSAFKPYYRPDHLLTSTHESKQSEKLYSDPEPAMSSPIENNNNNGKNRRKRTTFTQYQATILEKEYLSERYMVRDKRSQLAESLGLSEAQVKTWFQNRRAKDKREKKFESPQRSPFDSTNPSINEDSALDNNQSSMVSPSVSAEHVVTPPPQLQPATSPIIKNHQILSGILQAGPLPEHQRYYANMAMTTIDPTPSSNTANIQKTDTFCTDTAVKDIYNLPVNIYDPTFCSLYNHIPININSMTSSHESSFIPEPLAPIANNESVGVEHHQLTAL</sequence>
<dbReference type="PANTHER" id="PTHR24333">
    <property type="entry name" value="HOMEO BOX HB9 LIKE A-RELATED"/>
    <property type="match status" value="1"/>
</dbReference>
<dbReference type="AlphaFoldDB" id="A0A0D8XB21"/>
<keyword evidence="10" id="KW-1185">Reference proteome</keyword>
<evidence type="ECO:0000259" key="8">
    <source>
        <dbReference type="PROSITE" id="PS50071"/>
    </source>
</evidence>
<evidence type="ECO:0000313" key="10">
    <source>
        <dbReference type="Proteomes" id="UP000053766"/>
    </source>
</evidence>
<dbReference type="InterPro" id="IPR001356">
    <property type="entry name" value="HD"/>
</dbReference>
<proteinExistence type="predicted"/>
<dbReference type="InterPro" id="IPR009057">
    <property type="entry name" value="Homeodomain-like_sf"/>
</dbReference>
<dbReference type="SMART" id="SM00389">
    <property type="entry name" value="HOX"/>
    <property type="match status" value="1"/>
</dbReference>
<dbReference type="OrthoDB" id="6159439at2759"/>
<keyword evidence="3 5" id="KW-0371">Homeobox</keyword>
<dbReference type="GO" id="GO:0005634">
    <property type="term" value="C:nucleus"/>
    <property type="evidence" value="ECO:0007669"/>
    <property type="project" value="UniProtKB-SubCell"/>
</dbReference>
<feature type="compositionally biased region" description="Polar residues" evidence="7">
    <location>
        <begin position="165"/>
        <end position="195"/>
    </location>
</feature>
<evidence type="ECO:0000256" key="5">
    <source>
        <dbReference type="PROSITE-ProRule" id="PRU00108"/>
    </source>
</evidence>
<feature type="compositionally biased region" description="Basic and acidic residues" evidence="7">
    <location>
        <begin position="72"/>
        <end position="82"/>
    </location>
</feature>
<dbReference type="STRING" id="29172.A0A0D8XB21"/>
<dbReference type="EMBL" id="KN716757">
    <property type="protein sequence ID" value="KJH41805.1"/>
    <property type="molecule type" value="Genomic_DNA"/>
</dbReference>
<keyword evidence="4 5" id="KW-0539">Nucleus</keyword>
<dbReference type="PRINTS" id="PR00031">
    <property type="entry name" value="HTHREPRESSR"/>
</dbReference>
<dbReference type="SUPFAM" id="SSF46689">
    <property type="entry name" value="Homeodomain-like"/>
    <property type="match status" value="1"/>
</dbReference>